<keyword evidence="3" id="KW-1185">Reference proteome</keyword>
<evidence type="ECO:0000313" key="3">
    <source>
        <dbReference type="Proteomes" id="UP001139000"/>
    </source>
</evidence>
<dbReference type="Proteomes" id="UP001139000">
    <property type="component" value="Unassembled WGS sequence"/>
</dbReference>
<dbReference type="PANTHER" id="PTHR43677">
    <property type="entry name" value="SHORT-CHAIN DEHYDROGENASE/REDUCTASE"/>
    <property type="match status" value="1"/>
</dbReference>
<gene>
    <name evidence="2" type="ORF">LXM26_03160</name>
</gene>
<accession>A0A9X1TC26</accession>
<dbReference type="RefSeq" id="WP_234653246.1">
    <property type="nucleotide sequence ID" value="NZ_CP094997.1"/>
</dbReference>
<name>A0A9X1TC26_9BACT</name>
<dbReference type="SUPFAM" id="SSF51735">
    <property type="entry name" value="NAD(P)-binding Rossmann-fold domains"/>
    <property type="match status" value="1"/>
</dbReference>
<dbReference type="SMART" id="SM00829">
    <property type="entry name" value="PKS_ER"/>
    <property type="match status" value="1"/>
</dbReference>
<protein>
    <submittedName>
        <fullName evidence="2">Zinc-binding alcohol dehydrogenase family protein</fullName>
    </submittedName>
</protein>
<dbReference type="Gene3D" id="3.90.180.10">
    <property type="entry name" value="Medium-chain alcohol dehydrogenases, catalytic domain"/>
    <property type="match status" value="1"/>
</dbReference>
<proteinExistence type="predicted"/>
<dbReference type="GO" id="GO:0016491">
    <property type="term" value="F:oxidoreductase activity"/>
    <property type="evidence" value="ECO:0007669"/>
    <property type="project" value="InterPro"/>
</dbReference>
<dbReference type="InterPro" id="IPR036291">
    <property type="entry name" value="NAD(P)-bd_dom_sf"/>
</dbReference>
<organism evidence="2 3">
    <name type="scientific">Dyadobacter chenwenxiniae</name>
    <dbReference type="NCBI Taxonomy" id="2906456"/>
    <lineage>
        <taxon>Bacteria</taxon>
        <taxon>Pseudomonadati</taxon>
        <taxon>Bacteroidota</taxon>
        <taxon>Cytophagia</taxon>
        <taxon>Cytophagales</taxon>
        <taxon>Spirosomataceae</taxon>
        <taxon>Dyadobacter</taxon>
    </lineage>
</organism>
<feature type="domain" description="Enoyl reductase (ER)" evidence="1">
    <location>
        <begin position="11"/>
        <end position="295"/>
    </location>
</feature>
<dbReference type="Gene3D" id="3.40.50.720">
    <property type="entry name" value="NAD(P)-binding Rossmann-like Domain"/>
    <property type="match status" value="1"/>
</dbReference>
<sequence length="323" mass="34356">MKAAIIYPGIGLPKYTEIPEPLAEKDNQVLVSVKAVAIKQLDKSIASGKHYSSVATPETGHIPGGDGVCLLPDGTRVYGMGISGMMAEKAFIHKDRIVKLPSALDDATAAALPNAVVGAAMGLKFKANIKDGDIVLINGATGVTGQVAVQLAKYYGAKKVIATGRNQQSLARLRPLGADETIAITGKHEHFVEQLQELHRVTPINIVIDYLWGRTAELILSVLKGKELFTNPVTYVSVGSMAGDMIQLSSAILRSVDLKLTGSGIGSWPREHTSSIFSDILPEALQLAADGKLKLDTVTGKLANIAELWTMDVPDGKRVVVML</sequence>
<dbReference type="Pfam" id="PF00107">
    <property type="entry name" value="ADH_zinc_N"/>
    <property type="match status" value="1"/>
</dbReference>
<reference evidence="2" key="1">
    <citation type="submission" date="2021-12" db="EMBL/GenBank/DDBJ databases">
        <title>Novel species in genus Dyadobacter.</title>
        <authorList>
            <person name="Ma C."/>
        </authorList>
    </citation>
    <scope>NUCLEOTIDE SEQUENCE</scope>
    <source>
        <strain evidence="2">LJ419</strain>
    </source>
</reference>
<dbReference type="InterPro" id="IPR051397">
    <property type="entry name" value="Zn-ADH-like_protein"/>
</dbReference>
<dbReference type="InterPro" id="IPR020843">
    <property type="entry name" value="ER"/>
</dbReference>
<dbReference type="EMBL" id="JAJTTC010000001">
    <property type="protein sequence ID" value="MCF0060476.1"/>
    <property type="molecule type" value="Genomic_DNA"/>
</dbReference>
<dbReference type="PANTHER" id="PTHR43677:SF11">
    <property type="entry name" value="ZINC-CONTAINING ALCOHOL DEHYDROGENASE"/>
    <property type="match status" value="1"/>
</dbReference>
<dbReference type="InterPro" id="IPR011032">
    <property type="entry name" value="GroES-like_sf"/>
</dbReference>
<dbReference type="SUPFAM" id="SSF50129">
    <property type="entry name" value="GroES-like"/>
    <property type="match status" value="1"/>
</dbReference>
<comment type="caution">
    <text evidence="2">The sequence shown here is derived from an EMBL/GenBank/DDBJ whole genome shotgun (WGS) entry which is preliminary data.</text>
</comment>
<evidence type="ECO:0000313" key="2">
    <source>
        <dbReference type="EMBL" id="MCF0060476.1"/>
    </source>
</evidence>
<dbReference type="InterPro" id="IPR013149">
    <property type="entry name" value="ADH-like_C"/>
</dbReference>
<evidence type="ECO:0000259" key="1">
    <source>
        <dbReference type="SMART" id="SM00829"/>
    </source>
</evidence>
<dbReference type="AlphaFoldDB" id="A0A9X1TC26"/>